<dbReference type="OrthoDB" id="5362512at2759"/>
<protein>
    <submittedName>
        <fullName evidence="1">Uncharacterized protein</fullName>
    </submittedName>
</protein>
<organism evidence="1 2">
    <name type="scientific">Sclerotinia nivalis</name>
    <dbReference type="NCBI Taxonomy" id="352851"/>
    <lineage>
        <taxon>Eukaryota</taxon>
        <taxon>Fungi</taxon>
        <taxon>Dikarya</taxon>
        <taxon>Ascomycota</taxon>
        <taxon>Pezizomycotina</taxon>
        <taxon>Leotiomycetes</taxon>
        <taxon>Helotiales</taxon>
        <taxon>Sclerotiniaceae</taxon>
        <taxon>Sclerotinia</taxon>
    </lineage>
</organism>
<reference evidence="1" key="1">
    <citation type="submission" date="2022-11" db="EMBL/GenBank/DDBJ databases">
        <title>Genome Resource of Sclerotinia nivalis Strain SnTB1, a Plant Pathogen Isolated from American Ginseng.</title>
        <authorList>
            <person name="Fan S."/>
        </authorList>
    </citation>
    <scope>NUCLEOTIDE SEQUENCE</scope>
    <source>
        <strain evidence="1">SnTB1</strain>
    </source>
</reference>
<gene>
    <name evidence="1" type="ORF">OCU04_007734</name>
</gene>
<name>A0A9X0AMT9_9HELO</name>
<evidence type="ECO:0000313" key="2">
    <source>
        <dbReference type="Proteomes" id="UP001152300"/>
    </source>
</evidence>
<dbReference type="AlphaFoldDB" id="A0A9X0AMT9"/>
<dbReference type="EMBL" id="JAPEIS010000008">
    <property type="protein sequence ID" value="KAJ8063883.1"/>
    <property type="molecule type" value="Genomic_DNA"/>
</dbReference>
<sequence>MHLEADTNPRSEYPGRRRTALATRGWTLQEHVLSPRVLHYTSKQLVWNCQLQKTSESNANPEILWSGDRLWFKMDPKRFFLALHMPSHLTQESAGIAWSMSTQLVPSHSRPTDSLHWLL</sequence>
<dbReference type="PANTHER" id="PTHR33112">
    <property type="entry name" value="DOMAIN PROTEIN, PUTATIVE-RELATED"/>
    <property type="match status" value="1"/>
</dbReference>
<comment type="caution">
    <text evidence="1">The sequence shown here is derived from an EMBL/GenBank/DDBJ whole genome shotgun (WGS) entry which is preliminary data.</text>
</comment>
<proteinExistence type="predicted"/>
<dbReference type="Proteomes" id="UP001152300">
    <property type="component" value="Unassembled WGS sequence"/>
</dbReference>
<keyword evidence="2" id="KW-1185">Reference proteome</keyword>
<accession>A0A9X0AMT9</accession>
<evidence type="ECO:0000313" key="1">
    <source>
        <dbReference type="EMBL" id="KAJ8063883.1"/>
    </source>
</evidence>
<dbReference type="PANTHER" id="PTHR33112:SF16">
    <property type="entry name" value="HETEROKARYON INCOMPATIBILITY DOMAIN-CONTAINING PROTEIN"/>
    <property type="match status" value="1"/>
</dbReference>